<feature type="transmembrane region" description="Helical" evidence="5">
    <location>
        <begin position="132"/>
        <end position="151"/>
    </location>
</feature>
<name>A0A6B0SJL7_9EURY</name>
<dbReference type="GO" id="GO:0016020">
    <property type="term" value="C:membrane"/>
    <property type="evidence" value="ECO:0007669"/>
    <property type="project" value="UniProtKB-SubCell"/>
</dbReference>
<keyword evidence="8" id="KW-1185">Reference proteome</keyword>
<keyword evidence="3 5" id="KW-1133">Transmembrane helix</keyword>
<comment type="subcellular location">
    <subcellularLocation>
        <location evidence="1">Membrane</location>
        <topology evidence="1">Multi-pass membrane protein</topology>
    </subcellularLocation>
</comment>
<protein>
    <submittedName>
        <fullName evidence="7">DUF4203 domain-containing protein</fullName>
    </submittedName>
</protein>
<dbReference type="InterPro" id="IPR025256">
    <property type="entry name" value="TM7S3/TM198-like_dom"/>
</dbReference>
<dbReference type="Pfam" id="PF13886">
    <property type="entry name" value="TM7S3_TM198"/>
    <property type="match status" value="1"/>
</dbReference>
<sequence>MDVPVQAVFVVGGLLVGLLGVHLERPAVMLVGFAPGAFLGATYAPRFVSGVEEPMFTVAVGAIAIVAGAVAAKVAWAAWMLVHAIPGFVAGVAVSAPILGVSLSNPEPNAALATAVGVGLVGAALAWKLHHLFVAVFTGTVGAVMVSVGAFGENVYVPMGRAVLRAPEAELRLFVESARSLGTPAVALAVVFALVQLLSLRRRSEPE</sequence>
<proteinExistence type="predicted"/>
<feature type="domain" description="TM7S3/TM198-like" evidence="6">
    <location>
        <begin position="7"/>
        <end position="149"/>
    </location>
</feature>
<evidence type="ECO:0000256" key="4">
    <source>
        <dbReference type="ARBA" id="ARBA00023136"/>
    </source>
</evidence>
<dbReference type="Proteomes" id="UP000471521">
    <property type="component" value="Unassembled WGS sequence"/>
</dbReference>
<feature type="transmembrane region" description="Helical" evidence="5">
    <location>
        <begin position="54"/>
        <end position="72"/>
    </location>
</feature>
<evidence type="ECO:0000259" key="6">
    <source>
        <dbReference type="Pfam" id="PF13886"/>
    </source>
</evidence>
<evidence type="ECO:0000313" key="8">
    <source>
        <dbReference type="Proteomes" id="UP000471521"/>
    </source>
</evidence>
<keyword evidence="2 5" id="KW-0812">Transmembrane</keyword>
<dbReference type="RefSeq" id="WP_159527406.1">
    <property type="nucleotide sequence ID" value="NZ_WUUU01000184.1"/>
</dbReference>
<organism evidence="7 8">
    <name type="scientific">Halobacterium bonnevillei</name>
    <dbReference type="NCBI Taxonomy" id="2692200"/>
    <lineage>
        <taxon>Archaea</taxon>
        <taxon>Methanobacteriati</taxon>
        <taxon>Methanobacteriota</taxon>
        <taxon>Stenosarchaea group</taxon>
        <taxon>Halobacteria</taxon>
        <taxon>Halobacteriales</taxon>
        <taxon>Halobacteriaceae</taxon>
        <taxon>Halobacterium</taxon>
    </lineage>
</organism>
<comment type="caution">
    <text evidence="7">The sequence shown here is derived from an EMBL/GenBank/DDBJ whole genome shotgun (WGS) entry which is preliminary data.</text>
</comment>
<reference evidence="7 8" key="1">
    <citation type="submission" date="2019-12" db="EMBL/GenBank/DDBJ databases">
        <title>Isolation and characterization of three novel carbon monoxide-oxidizing members of Halobacteria from salione crusts and soils.</title>
        <authorList>
            <person name="Myers M.R."/>
            <person name="King G.M."/>
        </authorList>
    </citation>
    <scope>NUCLEOTIDE SEQUENCE [LARGE SCALE GENOMIC DNA]</scope>
    <source>
        <strain evidence="7 8">PCN9</strain>
    </source>
</reference>
<feature type="transmembrane region" description="Helical" evidence="5">
    <location>
        <begin position="30"/>
        <end position="48"/>
    </location>
</feature>
<gene>
    <name evidence="7" type="ORF">GRX66_15875</name>
</gene>
<keyword evidence="4 5" id="KW-0472">Membrane</keyword>
<dbReference type="AlphaFoldDB" id="A0A6B0SJL7"/>
<feature type="transmembrane region" description="Helical" evidence="5">
    <location>
        <begin position="109"/>
        <end position="127"/>
    </location>
</feature>
<evidence type="ECO:0000256" key="1">
    <source>
        <dbReference type="ARBA" id="ARBA00004141"/>
    </source>
</evidence>
<evidence type="ECO:0000256" key="2">
    <source>
        <dbReference type="ARBA" id="ARBA00022692"/>
    </source>
</evidence>
<feature type="transmembrane region" description="Helical" evidence="5">
    <location>
        <begin position="6"/>
        <end position="23"/>
    </location>
</feature>
<evidence type="ECO:0000313" key="7">
    <source>
        <dbReference type="EMBL" id="MXR22004.1"/>
    </source>
</evidence>
<evidence type="ECO:0000256" key="3">
    <source>
        <dbReference type="ARBA" id="ARBA00022989"/>
    </source>
</evidence>
<dbReference type="EMBL" id="WUUU01000184">
    <property type="protein sequence ID" value="MXR22004.1"/>
    <property type="molecule type" value="Genomic_DNA"/>
</dbReference>
<accession>A0A6B0SJL7</accession>
<feature type="transmembrane region" description="Helical" evidence="5">
    <location>
        <begin position="79"/>
        <end position="103"/>
    </location>
</feature>
<feature type="transmembrane region" description="Helical" evidence="5">
    <location>
        <begin position="181"/>
        <end position="200"/>
    </location>
</feature>
<evidence type="ECO:0000256" key="5">
    <source>
        <dbReference type="SAM" id="Phobius"/>
    </source>
</evidence>